<dbReference type="AlphaFoldDB" id="A0A380P1T8"/>
<evidence type="ECO:0000259" key="1">
    <source>
        <dbReference type="Pfam" id="PF02875"/>
    </source>
</evidence>
<dbReference type="EMBL" id="UHIV01000004">
    <property type="protein sequence ID" value="SUP58818.1"/>
    <property type="molecule type" value="Genomic_DNA"/>
</dbReference>
<dbReference type="PANTHER" id="PTHR43445:SF3">
    <property type="entry name" value="UDP-N-ACETYLMURAMATE--L-ALANINE LIGASE"/>
    <property type="match status" value="1"/>
</dbReference>
<dbReference type="InterPro" id="IPR004101">
    <property type="entry name" value="Mur_ligase_C"/>
</dbReference>
<dbReference type="SUPFAM" id="SSF53244">
    <property type="entry name" value="MurD-like peptide ligases, peptide-binding domain"/>
    <property type="match status" value="1"/>
</dbReference>
<gene>
    <name evidence="2" type="primary">murC_3</name>
    <name evidence="2" type="ORF">NCTC13645_01066</name>
</gene>
<dbReference type="InterPro" id="IPR050061">
    <property type="entry name" value="MurCDEF_pg_biosynth"/>
</dbReference>
<dbReference type="Gene3D" id="3.90.190.20">
    <property type="entry name" value="Mur ligase, C-terminal domain"/>
    <property type="match status" value="1"/>
</dbReference>
<evidence type="ECO:0000313" key="2">
    <source>
        <dbReference type="EMBL" id="SUP58818.1"/>
    </source>
</evidence>
<dbReference type="GO" id="GO:0008763">
    <property type="term" value="F:UDP-N-acetylmuramate-L-alanine ligase activity"/>
    <property type="evidence" value="ECO:0007669"/>
    <property type="project" value="UniProtKB-EC"/>
</dbReference>
<feature type="domain" description="Mur ligase C-terminal" evidence="1">
    <location>
        <begin position="2"/>
        <end position="51"/>
    </location>
</feature>
<reference evidence="2 3" key="1">
    <citation type="submission" date="2018-06" db="EMBL/GenBank/DDBJ databases">
        <authorList>
            <consortium name="Pathogen Informatics"/>
            <person name="Doyle S."/>
        </authorList>
    </citation>
    <scope>NUCLEOTIDE SEQUENCE [LARGE SCALE GENOMIC DNA]</scope>
    <source>
        <strain evidence="2 3">NCTC13645</strain>
    </source>
</reference>
<organism evidence="2 3">
    <name type="scientific">Weissella viridescens</name>
    <name type="common">Lactobacillus viridescens</name>
    <dbReference type="NCBI Taxonomy" id="1629"/>
    <lineage>
        <taxon>Bacteria</taxon>
        <taxon>Bacillati</taxon>
        <taxon>Bacillota</taxon>
        <taxon>Bacilli</taxon>
        <taxon>Lactobacillales</taxon>
        <taxon>Lactobacillaceae</taxon>
        <taxon>Weissella</taxon>
    </lineage>
</organism>
<protein>
    <submittedName>
        <fullName evidence="2">UDP-N-acetylmuramate--L-alanine ligase</fullName>
        <ecNumber evidence="2">6.3.2.8</ecNumber>
    </submittedName>
</protein>
<keyword evidence="2" id="KW-0436">Ligase</keyword>
<proteinExistence type="predicted"/>
<accession>A0A380P1T8</accession>
<dbReference type="Pfam" id="PF02875">
    <property type="entry name" value="Mur_ligase_C"/>
    <property type="match status" value="1"/>
</dbReference>
<dbReference type="InterPro" id="IPR036615">
    <property type="entry name" value="Mur_ligase_C_dom_sf"/>
</dbReference>
<name>A0A380P1T8_WEIVI</name>
<dbReference type="EC" id="6.3.2.8" evidence="2"/>
<sequence length="60" mass="7153">MTIIDDYAHHPSEIKATIDAARQKYPDREIVAVFQPHTFSRTIAYKEDFAKHWTWLIMFT</sequence>
<dbReference type="Proteomes" id="UP000254621">
    <property type="component" value="Unassembled WGS sequence"/>
</dbReference>
<evidence type="ECO:0000313" key="3">
    <source>
        <dbReference type="Proteomes" id="UP000254621"/>
    </source>
</evidence>
<dbReference type="PANTHER" id="PTHR43445">
    <property type="entry name" value="UDP-N-ACETYLMURAMATE--L-ALANINE LIGASE-RELATED"/>
    <property type="match status" value="1"/>
</dbReference>